<keyword evidence="3" id="KW-1185">Reference proteome</keyword>
<evidence type="ECO:0000256" key="1">
    <source>
        <dbReference type="SAM" id="MobiDB-lite"/>
    </source>
</evidence>
<evidence type="ECO:0000313" key="2">
    <source>
        <dbReference type="EMBL" id="RXZ53739.1"/>
    </source>
</evidence>
<dbReference type="Proteomes" id="UP000293345">
    <property type="component" value="Unassembled WGS sequence"/>
</dbReference>
<proteinExistence type="predicted"/>
<gene>
    <name evidence="2" type="ORF">ET524_03950</name>
</gene>
<feature type="region of interest" description="Disordered" evidence="1">
    <location>
        <begin position="122"/>
        <end position="167"/>
    </location>
</feature>
<dbReference type="AlphaFoldDB" id="A0A4Q2JXG6"/>
<dbReference type="OrthoDB" id="3197270at2"/>
<comment type="caution">
    <text evidence="2">The sequence shown here is derived from an EMBL/GenBank/DDBJ whole genome shotgun (WGS) entry which is preliminary data.</text>
</comment>
<sequence length="167" mass="17122">MSNKLGIFLAGGVAGAAVALLCAPRTGQEARTLVAEKVNAAWGQAQNIGADAGSNAQHAYQNVAARGQEVVSNVQARGQEVAGQAAARVQEVAAKVKPSFTQDNDELREKIEAARQRIANQVAKNAEESGEAAEAPVEVAAEAVEPEPAAAADAEPAPAAEEKAEEE</sequence>
<organism evidence="2 3">
    <name type="scientific">Senegalimassilia faecalis</name>
    <dbReference type="NCBI Taxonomy" id="2509433"/>
    <lineage>
        <taxon>Bacteria</taxon>
        <taxon>Bacillati</taxon>
        <taxon>Actinomycetota</taxon>
        <taxon>Coriobacteriia</taxon>
        <taxon>Coriobacteriales</taxon>
        <taxon>Coriobacteriaceae</taxon>
        <taxon>Senegalimassilia</taxon>
    </lineage>
</organism>
<dbReference type="EMBL" id="SDPW01000001">
    <property type="protein sequence ID" value="RXZ53739.1"/>
    <property type="molecule type" value="Genomic_DNA"/>
</dbReference>
<accession>A0A4Q2JXG6</accession>
<dbReference type="Gene3D" id="1.20.120.20">
    <property type="entry name" value="Apolipoprotein"/>
    <property type="match status" value="1"/>
</dbReference>
<reference evidence="2 3" key="1">
    <citation type="submission" date="2019-01" db="EMBL/GenBank/DDBJ databases">
        <title>Senegalimassilia sp. nov. KGMB04484 isolated human feces.</title>
        <authorList>
            <person name="Han K.-I."/>
            <person name="Kim J.-S."/>
            <person name="Lee K.C."/>
            <person name="Suh M.K."/>
            <person name="Eom M.K."/>
            <person name="Lee J.H."/>
            <person name="Park S.-H."/>
            <person name="Kang S.W."/>
            <person name="Park J.-E."/>
            <person name="Oh B.S."/>
            <person name="Yu S.Y."/>
            <person name="Choi S.-H."/>
            <person name="Lee D.H."/>
            <person name="Yoon H."/>
            <person name="Kim B.-Y."/>
            <person name="Lee J.H."/>
            <person name="Lee J.-S."/>
        </authorList>
    </citation>
    <scope>NUCLEOTIDE SEQUENCE [LARGE SCALE GENOMIC DNA]</scope>
    <source>
        <strain evidence="2 3">KGMB04484</strain>
    </source>
</reference>
<protein>
    <submittedName>
        <fullName evidence="2">YtxH domain-containing protein</fullName>
    </submittedName>
</protein>
<dbReference type="RefSeq" id="WP_129423430.1">
    <property type="nucleotide sequence ID" value="NZ_SDPW01000001.1"/>
</dbReference>
<name>A0A4Q2JXG6_9ACTN</name>
<evidence type="ECO:0000313" key="3">
    <source>
        <dbReference type="Proteomes" id="UP000293345"/>
    </source>
</evidence>
<feature type="compositionally biased region" description="Low complexity" evidence="1">
    <location>
        <begin position="132"/>
        <end position="159"/>
    </location>
</feature>